<dbReference type="InterPro" id="IPR049326">
    <property type="entry name" value="Rhodopsin_dom_fungi"/>
</dbReference>
<organism evidence="6 7">
    <name type="scientific">Fusarium sarcochroum</name>
    <dbReference type="NCBI Taxonomy" id="1208366"/>
    <lineage>
        <taxon>Eukaryota</taxon>
        <taxon>Fungi</taxon>
        <taxon>Dikarya</taxon>
        <taxon>Ascomycota</taxon>
        <taxon>Pezizomycotina</taxon>
        <taxon>Sordariomycetes</taxon>
        <taxon>Hypocreomycetidae</taxon>
        <taxon>Hypocreales</taxon>
        <taxon>Nectriaceae</taxon>
        <taxon>Fusarium</taxon>
        <taxon>Fusarium lateritium species complex</taxon>
    </lineage>
</organism>
<sequence>MSNSYNNYGRSANWAAGQGRIDIKEQRNAGVHIDRAEINYHILNSNTFIVPKLNPNSDAASYVQGHFNTNGIAWNDPKREFSEKGDAAAQMQEVKAIWLKCLDSLSPLEHALATFKQNSKGSVAASEKNSGDQEDAARDDTGWPDLQDGARDELKAARDRLRTTYMLPSRISDNVDNLGQDLEPLFAWLSGLPTDEYRRVHCHRKKSTYHDVVESLNDELAMANRESKSANNLGRETSNWILNNNNANLNLANSFVVLLNASPLTDGKLQELAPVNRPAVSTRQARTRRRRGADSARSDIGGARSSRTGHPQNSMPDISDLLNTWKLLTNRLQELNRGKLLALLHYDPDIVMRDIDANSTNGLIDPDNLRRLSTVTNSDTFQSWLKDEDVSSALLVHGLVEPGDGPSLLSFLCTALYQTYSAKQRIIVLTHFCQERASLDPALRGPSSILVDMIGQLVSAWGIFPLLRLGFLSKTQRRKIADHDFEALCTLFFRMLRQLQTHNLVIFCLIDSISAYESVDTARLLSTLWHEMRPQNDGRQRNLVFKLLVTDPTTTSWAWEYFEGHGVIDFAQHGEGIGEDIEGGLSLGFYYAIPHPAKYLKSDAPLHSIHVAMPATCPQISETTRHLTQQESPDCLDPAHGTMAAIDAQEMRHLKSESKGGLILGINVALLTITSIIAISRFYVRSYIVKTFGWDDALAVIAFALIIAGSAIEIKLVGYGAGSHIVTLSEDQINNYFVLMPTNQLLSFICGGDSTCPEPFF</sequence>
<dbReference type="InterPro" id="IPR056884">
    <property type="entry name" value="NPHP3-like_N"/>
</dbReference>
<dbReference type="Proteomes" id="UP000622797">
    <property type="component" value="Unassembled WGS sequence"/>
</dbReference>
<reference evidence="6" key="1">
    <citation type="journal article" date="2020" name="BMC Genomics">
        <title>Correction to: Identification and distribution of gene clusters required for synthesis of sphingolipid metabolism inhibitors in diverse species of the filamentous fungus Fusarium.</title>
        <authorList>
            <person name="Kim H.S."/>
            <person name="Lohmar J.M."/>
            <person name="Busman M."/>
            <person name="Brown D.W."/>
            <person name="Naumann T.A."/>
            <person name="Divon H.H."/>
            <person name="Lysoe E."/>
            <person name="Uhlig S."/>
            <person name="Proctor R.H."/>
        </authorList>
    </citation>
    <scope>NUCLEOTIDE SEQUENCE</scope>
    <source>
        <strain evidence="6">NRRL 20472</strain>
    </source>
</reference>
<keyword evidence="3" id="KW-1133">Transmembrane helix</keyword>
<evidence type="ECO:0000256" key="2">
    <source>
        <dbReference type="SAM" id="MobiDB-lite"/>
    </source>
</evidence>
<feature type="compositionally biased region" description="Polar residues" evidence="2">
    <location>
        <begin position="305"/>
        <end position="316"/>
    </location>
</feature>
<gene>
    <name evidence="6" type="ORF">FSARC_343</name>
</gene>
<keyword evidence="3" id="KW-0812">Transmembrane</keyword>
<evidence type="ECO:0000256" key="1">
    <source>
        <dbReference type="ARBA" id="ARBA00022737"/>
    </source>
</evidence>
<name>A0A8H4UBI7_9HYPO</name>
<feature type="transmembrane region" description="Helical" evidence="3">
    <location>
        <begin position="453"/>
        <end position="471"/>
    </location>
</feature>
<dbReference type="Pfam" id="PF24883">
    <property type="entry name" value="NPHP3_N"/>
    <property type="match status" value="1"/>
</dbReference>
<feature type="region of interest" description="Disordered" evidence="2">
    <location>
        <begin position="119"/>
        <end position="151"/>
    </location>
</feature>
<keyword evidence="7" id="KW-1185">Reference proteome</keyword>
<proteinExistence type="predicted"/>
<evidence type="ECO:0000256" key="3">
    <source>
        <dbReference type="SAM" id="Phobius"/>
    </source>
</evidence>
<dbReference type="PANTHER" id="PTHR40619">
    <property type="entry name" value="FUNGAL STAND N-TERMINAL GOODBYE DOMAIN-CONTAINING PROTEIN"/>
    <property type="match status" value="1"/>
</dbReference>
<dbReference type="PANTHER" id="PTHR40619:SF3">
    <property type="entry name" value="FUNGAL STAND N-TERMINAL GOODBYE DOMAIN-CONTAINING PROTEIN"/>
    <property type="match status" value="1"/>
</dbReference>
<keyword evidence="3" id="KW-0472">Membrane</keyword>
<dbReference type="OrthoDB" id="5413793at2759"/>
<feature type="domain" description="Rhodopsin" evidence="4">
    <location>
        <begin position="681"/>
        <end position="738"/>
    </location>
</feature>
<keyword evidence="1" id="KW-0677">Repeat</keyword>
<evidence type="ECO:0000259" key="5">
    <source>
        <dbReference type="Pfam" id="PF24883"/>
    </source>
</evidence>
<feature type="region of interest" description="Disordered" evidence="2">
    <location>
        <begin position="276"/>
        <end position="316"/>
    </location>
</feature>
<evidence type="ECO:0000313" key="7">
    <source>
        <dbReference type="Proteomes" id="UP000622797"/>
    </source>
</evidence>
<accession>A0A8H4UBI7</accession>
<evidence type="ECO:0000259" key="4">
    <source>
        <dbReference type="Pfam" id="PF20684"/>
    </source>
</evidence>
<feature type="domain" description="Nephrocystin 3-like N-terminal" evidence="5">
    <location>
        <begin position="375"/>
        <end position="530"/>
    </location>
</feature>
<dbReference type="Pfam" id="PF20684">
    <property type="entry name" value="Fung_rhodopsin"/>
    <property type="match status" value="1"/>
</dbReference>
<feature type="transmembrane region" description="Helical" evidence="3">
    <location>
        <begin position="696"/>
        <end position="714"/>
    </location>
</feature>
<evidence type="ECO:0000313" key="6">
    <source>
        <dbReference type="EMBL" id="KAF4973365.1"/>
    </source>
</evidence>
<reference evidence="6" key="2">
    <citation type="submission" date="2020-05" db="EMBL/GenBank/DDBJ databases">
        <authorList>
            <person name="Kim H.-S."/>
            <person name="Proctor R.H."/>
            <person name="Brown D.W."/>
        </authorList>
    </citation>
    <scope>NUCLEOTIDE SEQUENCE</scope>
    <source>
        <strain evidence="6">NRRL 20472</strain>
    </source>
</reference>
<dbReference type="EMBL" id="JABEXW010000022">
    <property type="protein sequence ID" value="KAF4973365.1"/>
    <property type="molecule type" value="Genomic_DNA"/>
</dbReference>
<protein>
    <submittedName>
        <fullName evidence="6">Uncharacterized protein</fullName>
    </submittedName>
</protein>
<feature type="transmembrane region" description="Helical" evidence="3">
    <location>
        <begin position="661"/>
        <end position="684"/>
    </location>
</feature>
<feature type="compositionally biased region" description="Basic and acidic residues" evidence="2">
    <location>
        <begin position="129"/>
        <end position="141"/>
    </location>
</feature>
<comment type="caution">
    <text evidence="6">The sequence shown here is derived from an EMBL/GenBank/DDBJ whole genome shotgun (WGS) entry which is preliminary data.</text>
</comment>
<dbReference type="AlphaFoldDB" id="A0A8H4UBI7"/>